<gene>
    <name evidence="1" type="ORF">HID58_069915</name>
</gene>
<reference evidence="1 2" key="1">
    <citation type="submission" date="2021-05" db="EMBL/GenBank/DDBJ databases">
        <title>Genome Assembly of Synthetic Allotetraploid Brassica napus Reveals Homoeologous Exchanges between Subgenomes.</title>
        <authorList>
            <person name="Davis J.T."/>
        </authorList>
    </citation>
    <scope>NUCLEOTIDE SEQUENCE [LARGE SCALE GENOMIC DNA]</scope>
    <source>
        <strain evidence="2">cv. Da-Ae</strain>
        <tissue evidence="1">Seedling</tissue>
    </source>
</reference>
<keyword evidence="2" id="KW-1185">Reference proteome</keyword>
<dbReference type="InterPro" id="IPR012340">
    <property type="entry name" value="NA-bd_OB-fold"/>
</dbReference>
<evidence type="ECO:0000313" key="1">
    <source>
        <dbReference type="EMBL" id="KAH0872553.1"/>
    </source>
</evidence>
<evidence type="ECO:0000313" key="2">
    <source>
        <dbReference type="Proteomes" id="UP000824890"/>
    </source>
</evidence>
<proteinExistence type="predicted"/>
<accession>A0ABQ7YXD1</accession>
<organism evidence="1 2">
    <name type="scientific">Brassica napus</name>
    <name type="common">Rape</name>
    <dbReference type="NCBI Taxonomy" id="3708"/>
    <lineage>
        <taxon>Eukaryota</taxon>
        <taxon>Viridiplantae</taxon>
        <taxon>Streptophyta</taxon>
        <taxon>Embryophyta</taxon>
        <taxon>Tracheophyta</taxon>
        <taxon>Spermatophyta</taxon>
        <taxon>Magnoliopsida</taxon>
        <taxon>eudicotyledons</taxon>
        <taxon>Gunneridae</taxon>
        <taxon>Pentapetalae</taxon>
        <taxon>rosids</taxon>
        <taxon>malvids</taxon>
        <taxon>Brassicales</taxon>
        <taxon>Brassicaceae</taxon>
        <taxon>Brassiceae</taxon>
        <taxon>Brassica</taxon>
    </lineage>
</organism>
<comment type="caution">
    <text evidence="1">The sequence shown here is derived from an EMBL/GenBank/DDBJ whole genome shotgun (WGS) entry which is preliminary data.</text>
</comment>
<protein>
    <submittedName>
        <fullName evidence="1">Uncharacterized protein</fullName>
    </submittedName>
</protein>
<dbReference type="PANTHER" id="PTHR47165">
    <property type="entry name" value="OS03G0429900 PROTEIN"/>
    <property type="match status" value="1"/>
</dbReference>
<dbReference type="EMBL" id="JAGKQM010000016">
    <property type="protein sequence ID" value="KAH0872553.1"/>
    <property type="molecule type" value="Genomic_DNA"/>
</dbReference>
<dbReference type="SUPFAM" id="SSF50249">
    <property type="entry name" value="Nucleic acid-binding proteins"/>
    <property type="match status" value="1"/>
</dbReference>
<name>A0ABQ7YXD1_BRANA</name>
<dbReference type="PANTHER" id="PTHR47165:SF4">
    <property type="entry name" value="OS03G0429900 PROTEIN"/>
    <property type="match status" value="1"/>
</dbReference>
<dbReference type="Gene3D" id="2.40.50.140">
    <property type="entry name" value="Nucleic acid-binding proteins"/>
    <property type="match status" value="1"/>
</dbReference>
<dbReference type="Proteomes" id="UP000824890">
    <property type="component" value="Unassembled WGS sequence"/>
</dbReference>
<sequence>MFVPPVILDLTAARGNIFSGKSVRRGGRLRSVSGGILWYLGALTLQQHQIGKRAFAYKVQVEEAEWEMMQKRTFRERRAEVKVGNELSARTGSEPQRKPIGLGAAISIVPTHCKSLELSIVIGREGFGMVHLRLGFLLAATRTRLLLQISSSSRNSDHHLCNLSSEISAYAFSDVTQSDNKFRLSDAHVSIRFTDATMIYWHWQIPINNYQVCFGSSISDCFVTVLFTPLDWDVNVCVSLFDGLPFAFHSKLDSYGSEPKVVVVTSINPKFVGALLFLNLTSGNYLYFDTEQLREKKTMKNYIVIGDGSNQTLSSSKLLHAQKIEPLTISELNKYVITSEPQIIAFLCTAKVNGTQTDKGWCYIGSSKCSTKLQRDISSFTCLFCDKTNVVAALRHRVELSVSDLKDDAVFVAFDMEIHLKLRKFWHSVNARVYNDIPQFISDIVGKTCIFQLKLVKFNFTSKHQTFTIPRIISEHQHPPLPDFVIHVGT</sequence>